<dbReference type="GO" id="GO:0005524">
    <property type="term" value="F:ATP binding"/>
    <property type="evidence" value="ECO:0007669"/>
    <property type="project" value="UniProtKB-UniRule"/>
</dbReference>
<dbReference type="SMART" id="SM00212">
    <property type="entry name" value="UBCc"/>
    <property type="match status" value="1"/>
</dbReference>
<feature type="active site" description="Glycyl thioester intermediate" evidence="3">
    <location>
        <position position="95"/>
    </location>
</feature>
<protein>
    <submittedName>
        <fullName evidence="7">Ubiquitin-conjugating enzyme 4</fullName>
    </submittedName>
</protein>
<dbReference type="Pfam" id="PF00179">
    <property type="entry name" value="UQ_con"/>
    <property type="match status" value="1"/>
</dbReference>
<evidence type="ECO:0000256" key="2">
    <source>
        <dbReference type="ARBA" id="ARBA00022786"/>
    </source>
</evidence>
<reference evidence="7" key="1">
    <citation type="submission" date="2015-01" db="EMBL/GenBank/DDBJ databases">
        <title>The Genome Sequence of Cryptococcus gattii CA1280.</title>
        <authorList>
            <consortium name="The Broad Institute Genomics Platform"/>
            <person name="Cuomo C."/>
            <person name="Litvintseva A."/>
            <person name="Chen Y."/>
            <person name="Heitman J."/>
            <person name="Sun S."/>
            <person name="Springer D."/>
            <person name="Dromer F."/>
            <person name="Young S."/>
            <person name="Zeng Q."/>
            <person name="Gargeya S."/>
            <person name="Abouelleil A."/>
            <person name="Alvarado L."/>
            <person name="Chapman S.B."/>
            <person name="Gainer-Dewar J."/>
            <person name="Goldberg J."/>
            <person name="Griggs A."/>
            <person name="Gujja S."/>
            <person name="Hansen M."/>
            <person name="Howarth C."/>
            <person name="Imamovic A."/>
            <person name="Larimer J."/>
            <person name="Murphy C."/>
            <person name="Naylor J."/>
            <person name="Pearson M."/>
            <person name="Priest M."/>
            <person name="Roberts A."/>
            <person name="Saif S."/>
            <person name="Shea T."/>
            <person name="Sykes S."/>
            <person name="Wortman J."/>
            <person name="Nusbaum C."/>
            <person name="Birren B."/>
        </authorList>
    </citation>
    <scope>NUCLEOTIDE SEQUENCE [LARGE SCALE GENOMIC DNA]</scope>
    <source>
        <strain evidence="7">CA1280</strain>
    </source>
</reference>
<dbReference type="InterPro" id="IPR023313">
    <property type="entry name" value="UBQ-conjugating_AS"/>
</dbReference>
<name>A0A0D0TTM8_CRYGA</name>
<dbReference type="Gene3D" id="3.10.110.10">
    <property type="entry name" value="Ubiquitin Conjugating Enzyme"/>
    <property type="match status" value="1"/>
</dbReference>
<dbReference type="FunFam" id="3.10.110.10:FF:000099">
    <property type="entry name" value="Ubiquitin-conjugating enzyme E2 E3"/>
    <property type="match status" value="1"/>
</dbReference>
<evidence type="ECO:0000313" key="7">
    <source>
        <dbReference type="EMBL" id="KIR49952.1"/>
    </source>
</evidence>
<evidence type="ECO:0000256" key="4">
    <source>
        <dbReference type="RuleBase" id="RU362109"/>
    </source>
</evidence>
<keyword evidence="4" id="KW-0067">ATP-binding</keyword>
<organism evidence="7">
    <name type="scientific">Cryptococcus bacillisporus CA1280</name>
    <dbReference type="NCBI Taxonomy" id="1296109"/>
    <lineage>
        <taxon>Eukaryota</taxon>
        <taxon>Fungi</taxon>
        <taxon>Dikarya</taxon>
        <taxon>Basidiomycota</taxon>
        <taxon>Agaricomycotina</taxon>
        <taxon>Tremellomycetes</taxon>
        <taxon>Tremellales</taxon>
        <taxon>Cryptococcaceae</taxon>
        <taxon>Cryptococcus</taxon>
        <taxon>Cryptococcus gattii species complex</taxon>
    </lineage>
</organism>
<dbReference type="AlphaFoldDB" id="A0A0D0TTM8"/>
<keyword evidence="1" id="KW-0808">Transferase</keyword>
<feature type="compositionally biased region" description="Polar residues" evidence="5">
    <location>
        <begin position="222"/>
        <end position="234"/>
    </location>
</feature>
<dbReference type="PROSITE" id="PS00183">
    <property type="entry name" value="UBC_1"/>
    <property type="match status" value="1"/>
</dbReference>
<evidence type="ECO:0000259" key="6">
    <source>
        <dbReference type="PROSITE" id="PS50127"/>
    </source>
</evidence>
<sequence length="260" mass="28104">MAPTRPPNVEMATKRIKKEIADLAKEDLGSIILAPEETNILHWKARIPGPVGSPYEGGVFDVDIRVPHDYPFSPPHLQFMTKVYHCNVASNGAICLDLLKTAWSPALSLYKVILSLSSLLTDPNPADPLVPPIASEYRNNRRKHDATAREWVKKFALPKSNPPPAQLKPKLQPPVLRRTISRSLPASTSPAPPPQVIGQRRVILEVGDSDDEGDIQILGDSSRGNSSQPAAVTTNGGGRQKRARTSGQGGSAGDAIVIDE</sequence>
<evidence type="ECO:0000256" key="1">
    <source>
        <dbReference type="ARBA" id="ARBA00022679"/>
    </source>
</evidence>
<keyword evidence="2 4" id="KW-0833">Ubl conjugation pathway</keyword>
<dbReference type="EMBL" id="KN847974">
    <property type="protein sequence ID" value="KIR49952.1"/>
    <property type="molecule type" value="Genomic_DNA"/>
</dbReference>
<dbReference type="InterPro" id="IPR016135">
    <property type="entry name" value="UBQ-conjugating_enzyme/RWD"/>
</dbReference>
<proteinExistence type="inferred from homology"/>
<gene>
    <name evidence="7" type="ORF">I312_01046</name>
</gene>
<dbReference type="PANTHER" id="PTHR24068">
    <property type="entry name" value="UBIQUITIN-CONJUGATING ENZYME E2"/>
    <property type="match status" value="1"/>
</dbReference>
<dbReference type="InterPro" id="IPR000608">
    <property type="entry name" value="UBC"/>
</dbReference>
<dbReference type="HOGENOM" id="CLU_030988_2_3_1"/>
<feature type="domain" description="UBC core" evidence="6">
    <location>
        <begin position="11"/>
        <end position="157"/>
    </location>
</feature>
<evidence type="ECO:0000256" key="5">
    <source>
        <dbReference type="SAM" id="MobiDB-lite"/>
    </source>
</evidence>
<dbReference type="PROSITE" id="PS50127">
    <property type="entry name" value="UBC_2"/>
    <property type="match status" value="1"/>
</dbReference>
<comment type="similarity">
    <text evidence="4">Belongs to the ubiquitin-conjugating enzyme family.</text>
</comment>
<feature type="region of interest" description="Disordered" evidence="5">
    <location>
        <begin position="208"/>
        <end position="260"/>
    </location>
</feature>
<dbReference type="GO" id="GO:0016740">
    <property type="term" value="F:transferase activity"/>
    <property type="evidence" value="ECO:0007669"/>
    <property type="project" value="UniProtKB-KW"/>
</dbReference>
<accession>A0A0D0TTM8</accession>
<dbReference type="OrthoDB" id="7851174at2759"/>
<evidence type="ECO:0000256" key="3">
    <source>
        <dbReference type="PROSITE-ProRule" id="PRU10133"/>
    </source>
</evidence>
<dbReference type="SUPFAM" id="SSF54495">
    <property type="entry name" value="UBC-like"/>
    <property type="match status" value="1"/>
</dbReference>
<keyword evidence="4" id="KW-0547">Nucleotide-binding</keyword>